<dbReference type="GO" id="GO:0004735">
    <property type="term" value="F:pyrroline-5-carboxylate reductase activity"/>
    <property type="evidence" value="ECO:0007669"/>
    <property type="project" value="InterPro"/>
</dbReference>
<dbReference type="PANTHER" id="PTHR11645">
    <property type="entry name" value="PYRROLINE-5-CARBOXYLATE REDUCTASE"/>
    <property type="match status" value="1"/>
</dbReference>
<dbReference type="InterPro" id="IPR036291">
    <property type="entry name" value="NAD(P)-bd_dom_sf"/>
</dbReference>
<comment type="similarity">
    <text evidence="1">Belongs to the pyrroline-5-carboxylate reductase family.</text>
</comment>
<name>A0A255GEC1_9ACTN</name>
<dbReference type="SUPFAM" id="SSF51735">
    <property type="entry name" value="NAD(P)-binding Rossmann-fold domains"/>
    <property type="match status" value="1"/>
</dbReference>
<proteinExistence type="inferred from homology"/>
<dbReference type="RefSeq" id="WP_094405783.1">
    <property type="nucleotide sequence ID" value="NZ_NMVO01000014.1"/>
</dbReference>
<gene>
    <name evidence="4" type="ORF">CGZ94_12060</name>
</gene>
<evidence type="ECO:0000313" key="5">
    <source>
        <dbReference type="Proteomes" id="UP000215896"/>
    </source>
</evidence>
<keyword evidence="2" id="KW-0521">NADP</keyword>
<dbReference type="PIRSF" id="PIRSF000193">
    <property type="entry name" value="Pyrrol-5-carb_rd"/>
    <property type="match status" value="1"/>
</dbReference>
<dbReference type="Gene3D" id="3.40.50.720">
    <property type="entry name" value="NAD(P)-binding Rossmann-like Domain"/>
    <property type="match status" value="1"/>
</dbReference>
<feature type="binding site" evidence="2">
    <location>
        <position position="54"/>
    </location>
    <ligand>
        <name>NADPH</name>
        <dbReference type="ChEBI" id="CHEBI:57783"/>
    </ligand>
</feature>
<dbReference type="OrthoDB" id="4425838at2"/>
<reference evidence="4 5" key="1">
    <citation type="submission" date="2017-07" db="EMBL/GenBank/DDBJ databases">
        <title>Draft whole genome sequences of clinical Proprionibacteriaceae strains.</title>
        <authorList>
            <person name="Bernier A.-M."/>
            <person name="Bernard K."/>
            <person name="Domingo M.-C."/>
        </authorList>
    </citation>
    <scope>NUCLEOTIDE SEQUENCE [LARGE SCALE GENOMIC DNA]</scope>
    <source>
        <strain evidence="4 5">NML 030167</strain>
    </source>
</reference>
<dbReference type="AlphaFoldDB" id="A0A255GEC1"/>
<dbReference type="InterPro" id="IPR000304">
    <property type="entry name" value="Pyrroline-COOH_reductase"/>
</dbReference>
<evidence type="ECO:0000256" key="1">
    <source>
        <dbReference type="ARBA" id="ARBA00005525"/>
    </source>
</evidence>
<dbReference type="Proteomes" id="UP000215896">
    <property type="component" value="Unassembled WGS sequence"/>
</dbReference>
<dbReference type="GO" id="GO:0055129">
    <property type="term" value="P:L-proline biosynthetic process"/>
    <property type="evidence" value="ECO:0007669"/>
    <property type="project" value="TreeGrafter"/>
</dbReference>
<comment type="caution">
    <text evidence="4">The sequence shown here is derived from an EMBL/GenBank/DDBJ whole genome shotgun (WGS) entry which is preliminary data.</text>
</comment>
<accession>A0A255GEC1</accession>
<dbReference type="EMBL" id="NMVO01000014">
    <property type="protein sequence ID" value="OYO12643.1"/>
    <property type="molecule type" value="Genomic_DNA"/>
</dbReference>
<organism evidence="4 5">
    <name type="scientific">Enemella evansiae</name>
    <dbReference type="NCBI Taxonomy" id="2016499"/>
    <lineage>
        <taxon>Bacteria</taxon>
        <taxon>Bacillati</taxon>
        <taxon>Actinomycetota</taxon>
        <taxon>Actinomycetes</taxon>
        <taxon>Propionibacteriales</taxon>
        <taxon>Propionibacteriaceae</taxon>
        <taxon>Enemella</taxon>
    </lineage>
</organism>
<feature type="domain" description="Pyrroline-5-carboxylate reductase catalytic N-terminal" evidence="3">
    <location>
        <begin position="2"/>
        <end position="94"/>
    </location>
</feature>
<protein>
    <submittedName>
        <fullName evidence="4">Pyrroline-5-carboxylate reductase</fullName>
    </submittedName>
</protein>
<dbReference type="PANTHER" id="PTHR11645:SF13">
    <property type="entry name" value="PYRROLINE-5-CARBOXYLATE REDUCTASE CATALYTIC N-TERMINAL DOMAIN-CONTAINING PROTEIN"/>
    <property type="match status" value="1"/>
</dbReference>
<evidence type="ECO:0000256" key="2">
    <source>
        <dbReference type="PIRSR" id="PIRSR000193-1"/>
    </source>
</evidence>
<sequence length="260" mass="26822">MRIGIIGVGAIAEAIVDGLATTEQPGEISLSPRGARTAGALAARYGTVRVEPSNQAVVDRCELVLLTVPPGAITAVLEGLCVPADRVLVSAAAGVSLANLKQLLPNHPQVMRVIPLPAVRAHRGVTVIFPDHRTSKEVFASLGEVLVPVDEDRFEALSAATATLSSQLGLLAAIADWLSGRGLEPAVAEGFVRGMALGLGESLADPGRSLAVLVGDHETPGGINELVRHAWLGPADRARLAAALDQVVARSRGVPHNSLG</sequence>
<keyword evidence="5" id="KW-1185">Reference proteome</keyword>
<evidence type="ECO:0000313" key="4">
    <source>
        <dbReference type="EMBL" id="OYO12643.1"/>
    </source>
</evidence>
<dbReference type="Pfam" id="PF03807">
    <property type="entry name" value="F420_oxidored"/>
    <property type="match status" value="1"/>
</dbReference>
<evidence type="ECO:0000259" key="3">
    <source>
        <dbReference type="Pfam" id="PF03807"/>
    </source>
</evidence>
<dbReference type="InterPro" id="IPR028939">
    <property type="entry name" value="P5C_Rdtase_cat_N"/>
</dbReference>